<sequence length="824" mass="88069">MQRPLVIFTALYMAGVLLGDLTGFKVSVALALAVGCFLVAVAGYTFAWRYNPGVILALFLLLGLAFSRLSIEESRTPLVDYAGQQVTLIGRLVSGADLRSDKVFYLCEARELVKGGERKPVCGQVRLSVKDVEQLYSYGDLLRITGLLYRPDPPGNPGAFNYRTYLERQGVWVTLSVNNKNSVEKIGEDGGNLVGRFALWVKQKLSTAATYTLPPSEAAVLNGVVFGTQGLIDRETREAFNETGIVHILSVSGLHVGLLLAGLVSLFGMLKISPGLTAPLATPVLLFYAIMTGINPAVMRATLMALLFLWARHLGRDQDWPTTLALAALVILLWNPLQIYHPGFQLSFAATWGLLYLSPLLAKFFIELFKGISPTIARAAAQGIAIPLAAQLATIPLVAWYYNLISPVSIPANLLAVPLVGLILALGLLAAGLGQVWLPLAGLVNAGTVIVVDLFLGLVQFLQQLPGAVVYLATPPALLAVAWYGGLLYAAGAAYTESGSPARQRLKSWAPAGAALVLVLLIIWWPWPGGKRMVVHFIDVGQGDSILVQTPGGKNMLIDTGGRREEFQTGTGTGDQVVAPYLRKIGVNRLDALVLTHPHEDHCGGAAYLINNFPVDLALVSPVGGGTLDGEPASTDQPAGGVANGTKKTGEEAPPAYIALLKKMIASGIQVQAAGSGDILRLDPEIYIEVLWPEENGSIGGAELNNASLVLRLTYGHSSFIFTGDIELEAQQKMLLSGEGLKSDVFKLPHHGSRSLLPELVDKVNPYIAVITVGAHNTFGHPAPSTVDLLYQEGVTIYRTDQDGAVIMETDGNRIEVKTGKKSS</sequence>
<dbReference type="InterPro" id="IPR004797">
    <property type="entry name" value="Competence_ComEC/Rec2"/>
</dbReference>
<feature type="region of interest" description="Disordered" evidence="6">
    <location>
        <begin position="628"/>
        <end position="648"/>
    </location>
</feature>
<evidence type="ECO:0000256" key="7">
    <source>
        <dbReference type="SAM" id="Phobius"/>
    </source>
</evidence>
<feature type="transmembrane region" description="Helical" evidence="7">
    <location>
        <begin position="29"/>
        <end position="47"/>
    </location>
</feature>
<feature type="transmembrane region" description="Helical" evidence="7">
    <location>
        <begin position="244"/>
        <end position="267"/>
    </location>
</feature>
<comment type="caution">
    <text evidence="9">The sequence shown here is derived from an EMBL/GenBank/DDBJ whole genome shotgun (WGS) entry which is preliminary data.</text>
</comment>
<evidence type="ECO:0000256" key="1">
    <source>
        <dbReference type="ARBA" id="ARBA00004651"/>
    </source>
</evidence>
<gene>
    <name evidence="9" type="ORF">Psch_00832</name>
</gene>
<dbReference type="SUPFAM" id="SSF56281">
    <property type="entry name" value="Metallo-hydrolase/oxidoreductase"/>
    <property type="match status" value="1"/>
</dbReference>
<evidence type="ECO:0000256" key="3">
    <source>
        <dbReference type="ARBA" id="ARBA00022692"/>
    </source>
</evidence>
<evidence type="ECO:0000256" key="4">
    <source>
        <dbReference type="ARBA" id="ARBA00022989"/>
    </source>
</evidence>
<keyword evidence="3 7" id="KW-0812">Transmembrane</keyword>
<dbReference type="InterPro" id="IPR035681">
    <property type="entry name" value="ComA-like_MBL"/>
</dbReference>
<dbReference type="Pfam" id="PF00753">
    <property type="entry name" value="Lactamase_B"/>
    <property type="match status" value="1"/>
</dbReference>
<evidence type="ECO:0000256" key="5">
    <source>
        <dbReference type="ARBA" id="ARBA00023136"/>
    </source>
</evidence>
<feature type="transmembrane region" description="Helical" evidence="7">
    <location>
        <begin position="378"/>
        <end position="402"/>
    </location>
</feature>
<proteinExistence type="predicted"/>
<feature type="transmembrane region" description="Helical" evidence="7">
    <location>
        <begin position="323"/>
        <end position="340"/>
    </location>
</feature>
<dbReference type="PANTHER" id="PTHR30619:SF1">
    <property type="entry name" value="RECOMBINATION PROTEIN 2"/>
    <property type="match status" value="1"/>
</dbReference>
<comment type="subcellular location">
    <subcellularLocation>
        <location evidence="1">Cell membrane</location>
        <topology evidence="1">Multi-pass membrane protein</topology>
    </subcellularLocation>
</comment>
<dbReference type="EMBL" id="QFGA01000001">
    <property type="protein sequence ID" value="TEB07285.1"/>
    <property type="molecule type" value="Genomic_DNA"/>
</dbReference>
<keyword evidence="10" id="KW-1185">Reference proteome</keyword>
<dbReference type="Gene3D" id="3.60.15.10">
    <property type="entry name" value="Ribonuclease Z/Hydroxyacylglutathione hydrolase-like"/>
    <property type="match status" value="1"/>
</dbReference>
<keyword evidence="2" id="KW-1003">Cell membrane</keyword>
<dbReference type="CDD" id="cd07731">
    <property type="entry name" value="ComA-like_MBL-fold"/>
    <property type="match status" value="1"/>
</dbReference>
<dbReference type="InterPro" id="IPR036866">
    <property type="entry name" value="RibonucZ/Hydroxyglut_hydro"/>
</dbReference>
<dbReference type="RefSeq" id="WP_190239221.1">
    <property type="nucleotide sequence ID" value="NZ_QFGA01000001.1"/>
</dbReference>
<dbReference type="SMART" id="SM00849">
    <property type="entry name" value="Lactamase_B"/>
    <property type="match status" value="1"/>
</dbReference>
<evidence type="ECO:0000256" key="6">
    <source>
        <dbReference type="SAM" id="MobiDB-lite"/>
    </source>
</evidence>
<dbReference type="InterPro" id="IPR052159">
    <property type="entry name" value="Competence_DNA_uptake"/>
</dbReference>
<keyword evidence="5 7" id="KW-0472">Membrane</keyword>
<dbReference type="InterPro" id="IPR004477">
    <property type="entry name" value="ComEC_N"/>
</dbReference>
<feature type="transmembrane region" description="Helical" evidence="7">
    <location>
        <begin position="508"/>
        <end position="527"/>
    </location>
</feature>
<dbReference type="Proteomes" id="UP000298324">
    <property type="component" value="Unassembled WGS sequence"/>
</dbReference>
<feature type="transmembrane region" description="Helical" evidence="7">
    <location>
        <begin position="440"/>
        <end position="462"/>
    </location>
</feature>
<feature type="transmembrane region" description="Helical" evidence="7">
    <location>
        <begin position="468"/>
        <end position="496"/>
    </location>
</feature>
<evidence type="ECO:0000256" key="2">
    <source>
        <dbReference type="ARBA" id="ARBA00022475"/>
    </source>
</evidence>
<feature type="transmembrane region" description="Helical" evidence="7">
    <location>
        <begin position="6"/>
        <end position="22"/>
    </location>
</feature>
<feature type="transmembrane region" description="Helical" evidence="7">
    <location>
        <begin position="287"/>
        <end position="311"/>
    </location>
</feature>
<dbReference type="Pfam" id="PF03772">
    <property type="entry name" value="Competence"/>
    <property type="match status" value="1"/>
</dbReference>
<dbReference type="InterPro" id="IPR001279">
    <property type="entry name" value="Metallo-B-lactamas"/>
</dbReference>
<evidence type="ECO:0000313" key="9">
    <source>
        <dbReference type="EMBL" id="TEB07285.1"/>
    </source>
</evidence>
<dbReference type="GO" id="GO:0030420">
    <property type="term" value="P:establishment of competence for transformation"/>
    <property type="evidence" value="ECO:0007669"/>
    <property type="project" value="InterPro"/>
</dbReference>
<evidence type="ECO:0000259" key="8">
    <source>
        <dbReference type="SMART" id="SM00849"/>
    </source>
</evidence>
<dbReference type="NCBIfam" id="TIGR00361">
    <property type="entry name" value="ComEC_Rec2"/>
    <property type="match status" value="1"/>
</dbReference>
<feature type="domain" description="Metallo-beta-lactamase" evidence="8">
    <location>
        <begin position="542"/>
        <end position="776"/>
    </location>
</feature>
<dbReference type="PANTHER" id="PTHR30619">
    <property type="entry name" value="DNA INTERNALIZATION/COMPETENCE PROTEIN COMEC/REC2"/>
    <property type="match status" value="1"/>
</dbReference>
<dbReference type="AlphaFoldDB" id="A0A4Y7RE39"/>
<name>A0A4Y7RE39_9FIRM</name>
<evidence type="ECO:0000313" key="10">
    <source>
        <dbReference type="Proteomes" id="UP000298324"/>
    </source>
</evidence>
<organism evidence="9 10">
    <name type="scientific">Pelotomaculum schinkii</name>
    <dbReference type="NCBI Taxonomy" id="78350"/>
    <lineage>
        <taxon>Bacteria</taxon>
        <taxon>Bacillati</taxon>
        <taxon>Bacillota</taxon>
        <taxon>Clostridia</taxon>
        <taxon>Eubacteriales</taxon>
        <taxon>Desulfotomaculaceae</taxon>
        <taxon>Pelotomaculum</taxon>
    </lineage>
</organism>
<dbReference type="InterPro" id="IPR025405">
    <property type="entry name" value="DUF4131"/>
</dbReference>
<dbReference type="NCBIfam" id="TIGR00360">
    <property type="entry name" value="ComEC_N-term"/>
    <property type="match status" value="1"/>
</dbReference>
<reference evidence="9 10" key="1">
    <citation type="journal article" date="2018" name="Environ. Microbiol.">
        <title>Novel energy conservation strategies and behaviour of Pelotomaculum schinkii driving syntrophic propionate catabolism.</title>
        <authorList>
            <person name="Hidalgo-Ahumada C.A.P."/>
            <person name="Nobu M.K."/>
            <person name="Narihiro T."/>
            <person name="Tamaki H."/>
            <person name="Liu W.T."/>
            <person name="Kamagata Y."/>
            <person name="Stams A.J.M."/>
            <person name="Imachi H."/>
            <person name="Sousa D.Z."/>
        </authorList>
    </citation>
    <scope>NUCLEOTIDE SEQUENCE [LARGE SCALE GENOMIC DNA]</scope>
    <source>
        <strain evidence="9 10">HH</strain>
    </source>
</reference>
<dbReference type="GO" id="GO:0005886">
    <property type="term" value="C:plasma membrane"/>
    <property type="evidence" value="ECO:0007669"/>
    <property type="project" value="UniProtKB-SubCell"/>
</dbReference>
<feature type="transmembrane region" description="Helical" evidence="7">
    <location>
        <begin position="414"/>
        <end position="433"/>
    </location>
</feature>
<dbReference type="Pfam" id="PF13567">
    <property type="entry name" value="DUF4131"/>
    <property type="match status" value="1"/>
</dbReference>
<keyword evidence="4 7" id="KW-1133">Transmembrane helix</keyword>
<protein>
    <submittedName>
        <fullName evidence="9">ComEC family competence protein</fullName>
    </submittedName>
</protein>
<feature type="transmembrane region" description="Helical" evidence="7">
    <location>
        <begin position="53"/>
        <end position="71"/>
    </location>
</feature>
<feature type="transmembrane region" description="Helical" evidence="7">
    <location>
        <begin position="346"/>
        <end position="366"/>
    </location>
</feature>
<accession>A0A4Y7RE39</accession>